<gene>
    <name evidence="4" type="primary">dagK_2</name>
    <name evidence="4" type="ORF">ERS852540_02458</name>
</gene>
<name>A0A175A558_9FIRM</name>
<evidence type="ECO:0000259" key="3">
    <source>
        <dbReference type="Pfam" id="PF19279"/>
    </source>
</evidence>
<reference evidence="4 5" key="1">
    <citation type="submission" date="2015-09" db="EMBL/GenBank/DDBJ databases">
        <authorList>
            <consortium name="Pathogen Informatics"/>
        </authorList>
    </citation>
    <scope>NUCLEOTIDE SEQUENCE [LARGE SCALE GENOMIC DNA]</scope>
    <source>
        <strain evidence="4 5">2789STDY5834928</strain>
    </source>
</reference>
<dbReference type="GO" id="GO:0004143">
    <property type="term" value="F:ATP-dependent diacylglycerol kinase activity"/>
    <property type="evidence" value="ECO:0007669"/>
    <property type="project" value="UniProtKB-EC"/>
</dbReference>
<evidence type="ECO:0000256" key="1">
    <source>
        <dbReference type="SAM" id="MobiDB-lite"/>
    </source>
</evidence>
<evidence type="ECO:0000313" key="4">
    <source>
        <dbReference type="EMBL" id="CUQ92099.1"/>
    </source>
</evidence>
<dbReference type="InterPro" id="IPR016064">
    <property type="entry name" value="NAD/diacylglycerol_kinase_sf"/>
</dbReference>
<keyword evidence="4" id="KW-0808">Transferase</keyword>
<dbReference type="STRING" id="39492.ERS852540_02458"/>
<dbReference type="OrthoDB" id="9786026at2"/>
<dbReference type="Pfam" id="PF19279">
    <property type="entry name" value="YegS_C"/>
    <property type="match status" value="1"/>
</dbReference>
<accession>A0A175A558</accession>
<dbReference type="EC" id="2.7.1.107" evidence="4"/>
<feature type="region of interest" description="Disordered" evidence="1">
    <location>
        <begin position="285"/>
        <end position="306"/>
    </location>
</feature>
<dbReference type="InterPro" id="IPR045540">
    <property type="entry name" value="YegS/DAGK_C"/>
</dbReference>
<dbReference type="EMBL" id="CZBY01000028">
    <property type="protein sequence ID" value="CUQ92099.1"/>
    <property type="molecule type" value="Genomic_DNA"/>
</dbReference>
<dbReference type="InterPro" id="IPR017438">
    <property type="entry name" value="ATP-NAD_kinase_N"/>
</dbReference>
<sequence length="306" mass="34253">MSVKYILYNPLSCNGKGTELAQKLTEIYKDDELKYCNMTQISGYGTFFDSISSESNIVLCGGDGTINRFINDSDGYPYENPLYYYGTGSGNDFLRDLGMEQGCEPVRINEYVRNLPIVTVNGKSSRFINAIGYGIDGYCCEKGDELREKSDKPINYTSIAVKGLLFHFRPANAVINVDGREYSYKKVWLAPTMNGRFYGGGMMTAPQQDRNNPEGKLSVVVMHGSGKLKTLMVFPSIFKGEHISHTEMVEVLTGKEITVRFDSPAALQIDGETVKNVSEYSVKAYDRENGDRRYTDGEKEKESETV</sequence>
<dbReference type="Gene3D" id="3.40.50.10330">
    <property type="entry name" value="Probable inorganic polyphosphate/atp-NAD kinase, domain 1"/>
    <property type="match status" value="1"/>
</dbReference>
<dbReference type="Proteomes" id="UP000095662">
    <property type="component" value="Unassembled WGS sequence"/>
</dbReference>
<dbReference type="SUPFAM" id="SSF111331">
    <property type="entry name" value="NAD kinase/diacylglycerol kinase-like"/>
    <property type="match status" value="1"/>
</dbReference>
<dbReference type="AlphaFoldDB" id="A0A175A558"/>
<proteinExistence type="predicted"/>
<feature type="domain" description="DAGKc" evidence="2">
    <location>
        <begin position="6"/>
        <end position="104"/>
    </location>
</feature>
<dbReference type="InterPro" id="IPR001206">
    <property type="entry name" value="Diacylglycerol_kinase_cat_dom"/>
</dbReference>
<evidence type="ECO:0000259" key="2">
    <source>
        <dbReference type="Pfam" id="PF00781"/>
    </source>
</evidence>
<dbReference type="Pfam" id="PF00781">
    <property type="entry name" value="DAGK_cat"/>
    <property type="match status" value="1"/>
</dbReference>
<keyword evidence="4" id="KW-0418">Kinase</keyword>
<evidence type="ECO:0000313" key="5">
    <source>
        <dbReference type="Proteomes" id="UP000095662"/>
    </source>
</evidence>
<feature type="domain" description="YegS/DAGK C-terminal" evidence="3">
    <location>
        <begin position="131"/>
        <end position="276"/>
    </location>
</feature>
<dbReference type="Gene3D" id="2.60.200.40">
    <property type="match status" value="1"/>
</dbReference>
<protein>
    <submittedName>
        <fullName evidence="4">Diacylglycerol kinase</fullName>
        <ecNumber evidence="4">2.7.1.107</ecNumber>
    </submittedName>
</protein>
<organism evidence="4 5">
    <name type="scientific">[Eubacterium] siraeum</name>
    <dbReference type="NCBI Taxonomy" id="39492"/>
    <lineage>
        <taxon>Bacteria</taxon>
        <taxon>Bacillati</taxon>
        <taxon>Bacillota</taxon>
        <taxon>Clostridia</taxon>
        <taxon>Eubacteriales</taxon>
        <taxon>Oscillospiraceae</taxon>
        <taxon>Oscillospiraceae incertae sedis</taxon>
    </lineage>
</organism>